<evidence type="ECO:0000313" key="8">
    <source>
        <dbReference type="Proteomes" id="UP000002943"/>
    </source>
</evidence>
<feature type="transmembrane region" description="Helical" evidence="5">
    <location>
        <begin position="7"/>
        <end position="27"/>
    </location>
</feature>
<keyword evidence="2 5" id="KW-0812">Transmembrane</keyword>
<evidence type="ECO:0000256" key="1">
    <source>
        <dbReference type="ARBA" id="ARBA00004167"/>
    </source>
</evidence>
<evidence type="ECO:0000259" key="6">
    <source>
        <dbReference type="Pfam" id="PF04357"/>
    </source>
</evidence>
<dbReference type="PANTHER" id="PTHR36985:SF1">
    <property type="entry name" value="TRANSLOCATION AND ASSEMBLY MODULE SUBUNIT TAMB"/>
    <property type="match status" value="1"/>
</dbReference>
<dbReference type="AlphaFoldDB" id="E3BGE1"/>
<comment type="subcellular location">
    <subcellularLocation>
        <location evidence="1">Membrane</location>
        <topology evidence="1">Single-pass membrane protein</topology>
    </subcellularLocation>
</comment>
<keyword evidence="8" id="KW-1185">Reference proteome</keyword>
<evidence type="ECO:0000313" key="7">
    <source>
        <dbReference type="EMBL" id="EFP97884.1"/>
    </source>
</evidence>
<dbReference type="InterPro" id="IPR007452">
    <property type="entry name" value="TamB_C"/>
</dbReference>
<organism evidence="7 8">
    <name type="scientific">Vibrio caribbeanicus ATCC BAA-2122</name>
    <dbReference type="NCBI Taxonomy" id="796620"/>
    <lineage>
        <taxon>Bacteria</taxon>
        <taxon>Pseudomonadati</taxon>
        <taxon>Pseudomonadota</taxon>
        <taxon>Gammaproteobacteria</taxon>
        <taxon>Vibrionales</taxon>
        <taxon>Vibrionaceae</taxon>
        <taxon>Vibrio</taxon>
    </lineage>
</organism>
<comment type="caution">
    <text evidence="7">The sequence shown here is derived from an EMBL/GenBank/DDBJ whole genome shotgun (WGS) entry which is preliminary data.</text>
</comment>
<dbReference type="Pfam" id="PF04357">
    <property type="entry name" value="TamB"/>
    <property type="match status" value="1"/>
</dbReference>
<accession>E3BGE1</accession>
<dbReference type="PANTHER" id="PTHR36985">
    <property type="entry name" value="TRANSLOCATION AND ASSEMBLY MODULE SUBUNIT TAMB"/>
    <property type="match status" value="1"/>
</dbReference>
<name>E3BGE1_9VIBR</name>
<sequence length="1246" mass="135605">MLHKISKLWLFVLVVIMLLAGLLLTMITTNTGLNFIVWTTHKIMPQVHIAEHKGSLSSGIKLRGVIYQDASASLKTEISNTAIKLNLSCLLQGKICIQEAVIDGLSVELSESNNQSEAESDAATQVVSTPIPVIVDKALAKNVNLDVMGVALKWHSLQSSLSFENSTLTLSDTDWYDVALSIVDSEKQSPSTQQTPDKNSSHEVVLPDVVLPIKVVVNNFHLEHFTLEQESPVVVEQLKFSGAAHGSHVDIKTLQVSAFDTISKLEAQLDLIDDYPIELSGLIQILNKDLEGQTLQLGMQGSIADLTLNSVLSGPVKAELSARVQPLSPDMPFNIDLTEGQTHWPLAGEPSYLIDIDSLGLQGNLTHYEMNLKGEISGTDIPKGSIMASGNGNSERIDLDQLSLTMLGGEIRAPLSINLDPELVLNAQLSFSNIQPGLYWPEAKGELDGKLALLASLTSQDKWSVQASDLKISGNVREQSLDVAGALQASGTANIDDLQISTQGITIAHGANNVEVRGRIDKLWHLDIGINIPDLGSSIANLGGQVSGKASMRGALKDPNVDLDLKAEGLKWQDQFSLEKAALVGHFSSLMNLSGDLELNLSRGKYQEHRLEKLTIRGSGQDGQHTLKLEALSDVLNTDLTLSGVMHPEQSLNWQGTLERVTLTMRGQQWSLDTPTQLNYLAVEQEFHAAAHCWKQAEASLCFEKPLFIGSKGDIAFNLQRFELGQLQDLLPESSQLNGEVNASGQFSWSPSSSPSIHAIVQANSGSFEHKFEQSLQVGWQSIWASIDLEGEKLALDWRIDLTENGDFYGRLSIPDVKSDNQKINGEANIDNINLSFLSPIVGDYNKINAVVDSKTAFSGPIKRPQIDGVLSLTKILVKGDVSPIEVQKGEMNLSFSGYKASLTSTMVTPEGDLHVTGQADWRRPQNWSSTIRVFADELLLNLPPTTKVKVQPDMVLSLSPQSAKIKGNIDLPWGKIIVEELPPDAIGISKDQVILDKNLKPLETHHGFPFEVESDINIRLGDEFQLSAFGLEGRLTGQLNVSQRDLVPYVIGEVNIQEGSYRSFGQDLIIEEGKILMNGPVDQPFVQIKAIRNPDNTQGDVTAGVRVTGPANQPKVEIFSDPSMSQARALSYLLRGQDIDGETGGNAVATTLIGLSLAQSGQVVGRIGEAFGVQNLQFDTKGAGNESQVTVSGYILPGLQVKYGVGIFDSVGEFTVRYRLMTNLYLDAISGVERAVDLIYQFEFN</sequence>
<dbReference type="GO" id="GO:0097347">
    <property type="term" value="C:TAM protein secretion complex"/>
    <property type="evidence" value="ECO:0007669"/>
    <property type="project" value="TreeGrafter"/>
</dbReference>
<dbReference type="GO" id="GO:0009306">
    <property type="term" value="P:protein secretion"/>
    <property type="evidence" value="ECO:0007669"/>
    <property type="project" value="InterPro"/>
</dbReference>
<dbReference type="eggNOG" id="COG2911">
    <property type="taxonomic scope" value="Bacteria"/>
</dbReference>
<dbReference type="STRING" id="796620.VIBC2010_08068"/>
<keyword evidence="4 5" id="KW-0472">Membrane</keyword>
<reference evidence="7 8" key="1">
    <citation type="journal article" date="2012" name="Int. J. Syst. Evol. Microbiol.">
        <title>Vibrio caribbeanicus sp. nov., isolated from the marine sponge Scleritoderma cyanea.</title>
        <authorList>
            <person name="Hoffmann M."/>
            <person name="Monday S.R."/>
            <person name="Allard M.W."/>
            <person name="Strain E.A."/>
            <person name="Whittaker P."/>
            <person name="Naum M."/>
            <person name="McCarthy P.J."/>
            <person name="Lopez J.V."/>
            <person name="Fischer M."/>
            <person name="Brown E.W."/>
        </authorList>
    </citation>
    <scope>NUCLEOTIDE SEQUENCE [LARGE SCALE GENOMIC DNA]</scope>
    <source>
        <strain evidence="7 8">ATCC BAA-2122</strain>
    </source>
</reference>
<dbReference type="GO" id="GO:0005886">
    <property type="term" value="C:plasma membrane"/>
    <property type="evidence" value="ECO:0007669"/>
    <property type="project" value="InterPro"/>
</dbReference>
<dbReference type="Proteomes" id="UP000002943">
    <property type="component" value="Unassembled WGS sequence"/>
</dbReference>
<keyword evidence="3 5" id="KW-1133">Transmembrane helix</keyword>
<evidence type="ECO:0000256" key="5">
    <source>
        <dbReference type="SAM" id="Phobius"/>
    </source>
</evidence>
<evidence type="ECO:0000256" key="3">
    <source>
        <dbReference type="ARBA" id="ARBA00022989"/>
    </source>
</evidence>
<dbReference type="RefSeq" id="WP_009600026.1">
    <property type="nucleotide sequence ID" value="NZ_AEIU01000043.1"/>
</dbReference>
<evidence type="ECO:0000256" key="4">
    <source>
        <dbReference type="ARBA" id="ARBA00023136"/>
    </source>
</evidence>
<evidence type="ECO:0000256" key="2">
    <source>
        <dbReference type="ARBA" id="ARBA00022692"/>
    </source>
</evidence>
<dbReference type="OrthoDB" id="5555605at2"/>
<protein>
    <recommendedName>
        <fullName evidence="6">Translocation and assembly module TamB C-terminal domain-containing protein</fullName>
    </recommendedName>
</protein>
<dbReference type="EMBL" id="AEIU01000043">
    <property type="protein sequence ID" value="EFP97884.1"/>
    <property type="molecule type" value="Genomic_DNA"/>
</dbReference>
<feature type="domain" description="Translocation and assembly module TamB C-terminal" evidence="6">
    <location>
        <begin position="911"/>
        <end position="1245"/>
    </location>
</feature>
<proteinExistence type="predicted"/>
<gene>
    <name evidence="7" type="ORF">VIBC2010_08068</name>
</gene>